<dbReference type="InterPro" id="IPR011704">
    <property type="entry name" value="ATPase_dyneun-rel_AAA"/>
</dbReference>
<dbReference type="GO" id="GO:0005524">
    <property type="term" value="F:ATP binding"/>
    <property type="evidence" value="ECO:0007669"/>
    <property type="project" value="UniProtKB-KW"/>
</dbReference>
<protein>
    <recommendedName>
        <fullName evidence="3">AAA+ ATPase domain-containing protein</fullName>
    </recommendedName>
</protein>
<dbReference type="InterPro" id="IPR003593">
    <property type="entry name" value="AAA+_ATPase"/>
</dbReference>
<evidence type="ECO:0000259" key="3">
    <source>
        <dbReference type="SMART" id="SM00382"/>
    </source>
</evidence>
<reference evidence="4" key="1">
    <citation type="submission" date="2021-01" db="EMBL/GenBank/DDBJ databases">
        <authorList>
            <person name="Eckstrom K.M.E."/>
        </authorList>
    </citation>
    <scope>NUCLEOTIDE SEQUENCE</scope>
    <source>
        <strain evidence="4">UVCC 0001</strain>
    </source>
</reference>
<dbReference type="GO" id="GO:0000027">
    <property type="term" value="P:ribosomal large subunit assembly"/>
    <property type="evidence" value="ECO:0007669"/>
    <property type="project" value="TreeGrafter"/>
</dbReference>
<dbReference type="Pfam" id="PF17867">
    <property type="entry name" value="AAA_lid_7"/>
    <property type="match status" value="1"/>
</dbReference>
<comment type="caution">
    <text evidence="4">The sequence shown here is derived from an EMBL/GenBank/DDBJ whole genome shotgun (WGS) entry which is preliminary data.</text>
</comment>
<feature type="domain" description="AAA+ ATPase" evidence="3">
    <location>
        <begin position="53"/>
        <end position="205"/>
    </location>
</feature>
<dbReference type="GO" id="GO:0005634">
    <property type="term" value="C:nucleus"/>
    <property type="evidence" value="ECO:0007669"/>
    <property type="project" value="TreeGrafter"/>
</dbReference>
<dbReference type="GO" id="GO:0030687">
    <property type="term" value="C:preribosome, large subunit precursor"/>
    <property type="evidence" value="ECO:0007669"/>
    <property type="project" value="TreeGrafter"/>
</dbReference>
<evidence type="ECO:0000256" key="2">
    <source>
        <dbReference type="ARBA" id="ARBA00022840"/>
    </source>
</evidence>
<evidence type="ECO:0000313" key="4">
    <source>
        <dbReference type="EMBL" id="KAK2078068.1"/>
    </source>
</evidence>
<sequence>MTRLCHEVLRGQLSPEQAAALDEELQRPVMRLVEPSLDEATAVWGSEPFYVPLPKAILLEGSPGVGKTSLIAALAQAVGQKLIRVNLSEQTDMMDLLGADLPVDGGNAASFAWSDGPLLQAIKAGAWLLLDELNLASQSVLEGLNAVLDHRGEIFIPELGKTFTCPPGFRVFGAQNPVQEGGGRKGLPKSFLNRFSRVYVDLLATQDLSLISGLGFPQLPAELLQSMVDFLGLLQHEVAKGTGFAMAGGPWEFNLRDLLRWCELVAADAEGGSQKMAVDGGQSDDVLIGLAVHYAHMLFTQRLRAPADRARVAELLRATWPGAGHAARLPLPQPAVRLTSERLQVGQATLARAAAADCVAPPSLHDVRDLALLPSRARDLESLVRTVSAGWMGLVVGASGTGKTSLVRELAALAGFGLVELSLTEGTDISDLLGGFEQLEPMRRVQALGDRIEMALSTASRALLPVRHAAQEHVAKAWDACCAAIGEAGHVAGDAGRGGLPDVHVAVTRLRDALQELHAAVGMFRDDQPAVAELVTCISPALDQLKALIEQLHAADVSVAGRFEWVDGALTRALERGEWILLDNANLCNPTVLDRLNPLLEPGGVLVLNECGSGTDGAPRTIRPHPGFRLFMALDPRRGEVSRAMRNRGVELFLLPELGSATAAELALVLEQAGVEDAALQQAMLATHLEAYPDGTSLGKLTQWAALARELTGCGWPAEQAFKEALAQCYAAHAADARLTEGFSSMLAQLSLPNGAGQPQGLVRRADWPRLRGVAEAAEDARSFAALRDAAVPVKLLVRLGEAWLRQTGHVHDPQTTHLAQLWHRVLAGVHTASALSSALGYERALISSLRYLTSPTIGAVAPALIPSASAAVAIVAEAQRLQEKLTYLWARLSHAVLTWQRVTGSDRPSDVKLLEVVRSGNAALGIQEGMAPLLWATGAHPHLPMDAQLASDQAELLRISAALRTSVSKSAQDEVLTALSGLGFAVNTLEPDLEREEREQARLDRTVSVLVAFDPRLRAATKEALCLLGSVSAMDLDMASAGSKDRASLHSVLPKLRALVQRTFEEALATCKALWPHEIDGAIAVPAEESAAAGPWYLTPSGSSLGTLERLTKLKDYLATIQTRELFANDHGVLALLGNGASGRISLRRAAGLLEGCASRSPSDAAHLTQLAMLLDARQGAPAADEWQAKALRGLASEAWLSWLSGAAQGALEQRQAARMHGAELMRLAGGILQLGPLSLAAKRPEPERAALAAVLAATLGAHVGTLPTEVRPATAAIVDDLAQGRELAAASAEPALEQAIAMSSHNGLLRGLLTKGRPGALRNAEALSESLEAWAADMGRRYAPYRDLVQPLQTAAAEVQYGLSTLRGVRSVESSRGRAFAAPVARAMVYPAVLSAPLDGDALEQLLGLFGAGGQHPGSGVSSKKLKDRLELLLVALNGHVRWLQTLHALGADMTREKTWLEIGRTFDAFVKVWNDIEAESQRLEEERAQTFKLKSKDIQMSIDDRADEDAFQEAFPDERRAFADLEATEPELDIPEIDLAEQEQLAEQKAAYALVRTIRSQMVNRLVAMYGQLFGAKDGSPSRTTTEYLQCYMAGQALASKVGLLPSQFDADVYGGHAVAIAETHASLTKKAASLVDHFDIREAHPEEAMLLREPVKAVETRLLGLLQEWPDHILLVQLLRICRRIAGLSLHSSLKEIAAGVELLLARAQEWELSAAKHVSLDKELTVLLSLVGRWRKFELIGWRSWIDRIKDRSTKMANKFWFTLYGLVCAFESLSESEARVVLPGLLTELEQQMETSPMGEFEQRIEILAMFANHLALLQRQDGAAPWTLVQAVLLNLVGFYSQFVDNIRSTMAQELTVHERELQAYIALQKWQQRGYEESRLTAEKHKRQLHKLIQRAAEVCGK</sequence>
<keyword evidence="2" id="KW-0067">ATP-binding</keyword>
<gene>
    <name evidence="4" type="ORF">QBZ16_003936</name>
</gene>
<feature type="domain" description="AAA+ ATPase" evidence="3">
    <location>
        <begin position="389"/>
        <end position="637"/>
    </location>
</feature>
<dbReference type="Proteomes" id="UP001255856">
    <property type="component" value="Unassembled WGS sequence"/>
</dbReference>
<dbReference type="Pfam" id="PF07728">
    <property type="entry name" value="AAA_5"/>
    <property type="match status" value="2"/>
</dbReference>
<dbReference type="InterPro" id="IPR040848">
    <property type="entry name" value="AAA_lid_7"/>
</dbReference>
<evidence type="ECO:0000256" key="1">
    <source>
        <dbReference type="ARBA" id="ARBA00022741"/>
    </source>
</evidence>
<dbReference type="EMBL" id="JASFZW010000005">
    <property type="protein sequence ID" value="KAK2078068.1"/>
    <property type="molecule type" value="Genomic_DNA"/>
</dbReference>
<dbReference type="GO" id="GO:0016887">
    <property type="term" value="F:ATP hydrolysis activity"/>
    <property type="evidence" value="ECO:0007669"/>
    <property type="project" value="InterPro"/>
</dbReference>
<dbReference type="PANTHER" id="PTHR48103">
    <property type="entry name" value="MIDASIN-RELATED"/>
    <property type="match status" value="1"/>
</dbReference>
<dbReference type="PANTHER" id="PTHR48103:SF2">
    <property type="entry name" value="MIDASIN"/>
    <property type="match status" value="1"/>
</dbReference>
<dbReference type="Gene3D" id="3.40.50.300">
    <property type="entry name" value="P-loop containing nucleotide triphosphate hydrolases"/>
    <property type="match status" value="2"/>
</dbReference>
<keyword evidence="5" id="KW-1185">Reference proteome</keyword>
<evidence type="ECO:0000313" key="5">
    <source>
        <dbReference type="Proteomes" id="UP001255856"/>
    </source>
</evidence>
<accession>A0AAD9IGX0</accession>
<keyword evidence="1" id="KW-0547">Nucleotide-binding</keyword>
<organism evidence="4 5">
    <name type="scientific">Prototheca wickerhamii</name>
    <dbReference type="NCBI Taxonomy" id="3111"/>
    <lineage>
        <taxon>Eukaryota</taxon>
        <taxon>Viridiplantae</taxon>
        <taxon>Chlorophyta</taxon>
        <taxon>core chlorophytes</taxon>
        <taxon>Trebouxiophyceae</taxon>
        <taxon>Chlorellales</taxon>
        <taxon>Chlorellaceae</taxon>
        <taxon>Prototheca</taxon>
    </lineage>
</organism>
<dbReference type="SMART" id="SM00382">
    <property type="entry name" value="AAA"/>
    <property type="match status" value="2"/>
</dbReference>
<dbReference type="SUPFAM" id="SSF52540">
    <property type="entry name" value="P-loop containing nucleoside triphosphate hydrolases"/>
    <property type="match status" value="2"/>
</dbReference>
<dbReference type="FunFam" id="3.40.50.300:FF:001384">
    <property type="entry name" value="Midasin"/>
    <property type="match status" value="1"/>
</dbReference>
<dbReference type="GO" id="GO:0000055">
    <property type="term" value="P:ribosomal large subunit export from nucleus"/>
    <property type="evidence" value="ECO:0007669"/>
    <property type="project" value="TreeGrafter"/>
</dbReference>
<dbReference type="InterPro" id="IPR027417">
    <property type="entry name" value="P-loop_NTPase"/>
</dbReference>
<proteinExistence type="predicted"/>
<name>A0AAD9IGX0_PROWI</name>